<dbReference type="InterPro" id="IPR008617">
    <property type="entry name" value="Uncharacterised_YcgJ"/>
</dbReference>
<dbReference type="AlphaFoldDB" id="A0A7H1MX82"/>
<feature type="chain" id="PRO_5028918964" description="Fels-1 Propage domain-containing protein" evidence="1">
    <location>
        <begin position="32"/>
        <end position="127"/>
    </location>
</feature>
<feature type="signal peptide" evidence="1">
    <location>
        <begin position="1"/>
        <end position="31"/>
    </location>
</feature>
<keyword evidence="3" id="KW-1185">Reference proteome</keyword>
<accession>A0A7H1MX82</accession>
<sequence length="127" mass="13793">MREMRLHNVRSAGGAYLLVLLASVIAGPASAAKPSVYYPVDRVICDRKAWVCYDPFGASVPLTKAHLGNQAANLLQQRMTNAGKAWNPNHFVLSNGIECFVAKKVCFVSAGSEEVDPEATKQLFGNR</sequence>
<dbReference type="EMBL" id="CP053923">
    <property type="protein sequence ID" value="QNT68068.1"/>
    <property type="molecule type" value="Genomic_DNA"/>
</dbReference>
<protein>
    <recommendedName>
        <fullName evidence="4">Fels-1 Propage domain-containing protein</fullName>
    </recommendedName>
</protein>
<evidence type="ECO:0000313" key="2">
    <source>
        <dbReference type="EMBL" id="QNT68068.1"/>
    </source>
</evidence>
<organism evidence="2 3">
    <name type="scientific">Defluviicoccus vanus</name>
    <dbReference type="NCBI Taxonomy" id="111831"/>
    <lineage>
        <taxon>Bacteria</taxon>
        <taxon>Pseudomonadati</taxon>
        <taxon>Pseudomonadota</taxon>
        <taxon>Alphaproteobacteria</taxon>
        <taxon>Rhodospirillales</taxon>
        <taxon>Rhodospirillaceae</taxon>
        <taxon>Defluviicoccus</taxon>
    </lineage>
</organism>
<evidence type="ECO:0000313" key="3">
    <source>
        <dbReference type="Proteomes" id="UP000516369"/>
    </source>
</evidence>
<dbReference type="Pfam" id="PF05666">
    <property type="entry name" value="YcgJ"/>
    <property type="match status" value="1"/>
</dbReference>
<name>A0A7H1MX82_9PROT</name>
<keyword evidence="1" id="KW-0732">Signal</keyword>
<gene>
    <name evidence="2" type="ORF">HQ394_00135</name>
</gene>
<evidence type="ECO:0000256" key="1">
    <source>
        <dbReference type="SAM" id="SignalP"/>
    </source>
</evidence>
<proteinExistence type="predicted"/>
<dbReference type="KEGG" id="dvn:HQ394_00135"/>
<evidence type="ECO:0008006" key="4">
    <source>
        <dbReference type="Google" id="ProtNLM"/>
    </source>
</evidence>
<reference evidence="2 3" key="1">
    <citation type="submission" date="2020-05" db="EMBL/GenBank/DDBJ databases">
        <title>Complete closed genome sequence of Defluviicoccus vanus.</title>
        <authorList>
            <person name="Bessarab I."/>
            <person name="Arumugam K."/>
            <person name="Maszenan A.M."/>
            <person name="Seviour R.J."/>
            <person name="Williams R.B."/>
        </authorList>
    </citation>
    <scope>NUCLEOTIDE SEQUENCE [LARGE SCALE GENOMIC DNA]</scope>
    <source>
        <strain evidence="2 3">Ben 114</strain>
    </source>
</reference>
<dbReference type="Proteomes" id="UP000516369">
    <property type="component" value="Chromosome"/>
</dbReference>